<reference evidence="6 8" key="2">
    <citation type="submission" date="2014-07" db="EMBL/GenBank/DDBJ databases">
        <title>Porphyromonadaceae bacterium OUH 334697 = ATCC BAA-2682 = DSM 28341 draft genome.</title>
        <authorList>
            <person name="Sydenham T.V."/>
            <person name="Hasman H."/>
            <person name="Justesen U.S."/>
        </authorList>
    </citation>
    <scope>NUCLEOTIDE SEQUENCE [LARGE SCALE GENOMIC DNA]</scope>
    <source>
        <strain evidence="6 8">OUH 334697</strain>
    </source>
</reference>
<evidence type="ECO:0000256" key="3">
    <source>
        <dbReference type="ARBA" id="ARBA00023125"/>
    </source>
</evidence>
<dbReference type="Gene3D" id="1.10.10.10">
    <property type="entry name" value="Winged helix-like DNA-binding domain superfamily/Winged helix DNA-binding domain"/>
    <property type="match status" value="1"/>
</dbReference>
<comment type="similarity">
    <text evidence="1">Belongs to the LysR transcriptional regulatory family.</text>
</comment>
<dbReference type="GO" id="GO:0003700">
    <property type="term" value="F:DNA-binding transcription factor activity"/>
    <property type="evidence" value="ECO:0007669"/>
    <property type="project" value="InterPro"/>
</dbReference>
<dbReference type="SUPFAM" id="SSF46785">
    <property type="entry name" value="Winged helix' DNA-binding domain"/>
    <property type="match status" value="1"/>
</dbReference>
<dbReference type="PANTHER" id="PTHR30419">
    <property type="entry name" value="HTH-TYPE TRANSCRIPTIONAL REGULATOR YBHD"/>
    <property type="match status" value="1"/>
</dbReference>
<protein>
    <submittedName>
        <fullName evidence="7">LysR family transcriptional regulator</fullName>
    </submittedName>
</protein>
<dbReference type="EMBL" id="JPIU01000037">
    <property type="protein sequence ID" value="KIO45572.1"/>
    <property type="molecule type" value="Genomic_DNA"/>
</dbReference>
<dbReference type="CDD" id="cd08411">
    <property type="entry name" value="PBP2_OxyR"/>
    <property type="match status" value="1"/>
</dbReference>
<accession>A0A0C3NHF7</accession>
<evidence type="ECO:0000256" key="1">
    <source>
        <dbReference type="ARBA" id="ARBA00009437"/>
    </source>
</evidence>
<dbReference type="RefSeq" id="WP_041503618.1">
    <property type="nucleotide sequence ID" value="NZ_JPIT01000031.1"/>
</dbReference>
<dbReference type="InterPro" id="IPR036390">
    <property type="entry name" value="WH_DNA-bd_sf"/>
</dbReference>
<evidence type="ECO:0000313" key="8">
    <source>
        <dbReference type="Proteomes" id="UP000031937"/>
    </source>
</evidence>
<evidence type="ECO:0000313" key="6">
    <source>
        <dbReference type="EMBL" id="KIO43393.1"/>
    </source>
</evidence>
<gene>
    <name evidence="7" type="ORF">BA92_03660</name>
    <name evidence="6" type="ORF">IE90_09625</name>
</gene>
<evidence type="ECO:0000256" key="4">
    <source>
        <dbReference type="ARBA" id="ARBA00023163"/>
    </source>
</evidence>
<dbReference type="AlphaFoldDB" id="A0A0C3NHF7"/>
<dbReference type="PRINTS" id="PR00039">
    <property type="entry name" value="HTHLYSR"/>
</dbReference>
<reference evidence="7 9" key="1">
    <citation type="submission" date="2014-07" db="EMBL/GenBank/DDBJ databases">
        <title>Porphyromonadaceae bacterium OUH 308042 = ATCC BAA-2681 = DSM 28342 draft genome.</title>
        <authorList>
            <person name="Sydenham T.V."/>
            <person name="Hasman H."/>
            <person name="Justensen U.S."/>
        </authorList>
    </citation>
    <scope>NUCLEOTIDE SEQUENCE [LARGE SCALE GENOMIC DNA]</scope>
    <source>
        <strain evidence="7 9">OUH 308042</strain>
    </source>
</reference>
<evidence type="ECO:0000256" key="2">
    <source>
        <dbReference type="ARBA" id="ARBA00023015"/>
    </source>
</evidence>
<dbReference type="InterPro" id="IPR005119">
    <property type="entry name" value="LysR_subst-bd"/>
</dbReference>
<dbReference type="Pfam" id="PF00126">
    <property type="entry name" value="HTH_1"/>
    <property type="match status" value="1"/>
</dbReference>
<dbReference type="Proteomes" id="UP000031980">
    <property type="component" value="Unassembled WGS sequence"/>
</dbReference>
<keyword evidence="2" id="KW-0805">Transcription regulation</keyword>
<dbReference type="EMBL" id="JPIT01000031">
    <property type="protein sequence ID" value="KIO43393.1"/>
    <property type="molecule type" value="Genomic_DNA"/>
</dbReference>
<evidence type="ECO:0000259" key="5">
    <source>
        <dbReference type="PROSITE" id="PS50931"/>
    </source>
</evidence>
<dbReference type="SUPFAM" id="SSF53850">
    <property type="entry name" value="Periplasmic binding protein-like II"/>
    <property type="match status" value="1"/>
</dbReference>
<dbReference type="GO" id="GO:0005829">
    <property type="term" value="C:cytosol"/>
    <property type="evidence" value="ECO:0007669"/>
    <property type="project" value="TreeGrafter"/>
</dbReference>
<keyword evidence="4" id="KW-0804">Transcription</keyword>
<keyword evidence="9" id="KW-1185">Reference proteome</keyword>
<dbReference type="PROSITE" id="PS50931">
    <property type="entry name" value="HTH_LYSR"/>
    <property type="match status" value="1"/>
</dbReference>
<dbReference type="InterPro" id="IPR000847">
    <property type="entry name" value="LysR_HTH_N"/>
</dbReference>
<dbReference type="FunFam" id="1.10.10.10:FF:000001">
    <property type="entry name" value="LysR family transcriptional regulator"/>
    <property type="match status" value="1"/>
</dbReference>
<feature type="domain" description="HTH lysR-type" evidence="5">
    <location>
        <begin position="1"/>
        <end position="58"/>
    </location>
</feature>
<comment type="caution">
    <text evidence="7">The sequence shown here is derived from an EMBL/GenBank/DDBJ whole genome shotgun (WGS) entry which is preliminary data.</text>
</comment>
<keyword evidence="3" id="KW-0238">DNA-binding</keyword>
<proteinExistence type="inferred from homology"/>
<evidence type="ECO:0000313" key="9">
    <source>
        <dbReference type="Proteomes" id="UP000031980"/>
    </source>
</evidence>
<dbReference type="InterPro" id="IPR050950">
    <property type="entry name" value="HTH-type_LysR_regulators"/>
</dbReference>
<dbReference type="Proteomes" id="UP000031937">
    <property type="component" value="Unassembled WGS sequence"/>
</dbReference>
<dbReference type="Pfam" id="PF03466">
    <property type="entry name" value="LysR_substrate"/>
    <property type="match status" value="1"/>
</dbReference>
<dbReference type="GO" id="GO:0003677">
    <property type="term" value="F:DNA binding"/>
    <property type="evidence" value="ECO:0007669"/>
    <property type="project" value="UniProtKB-KW"/>
</dbReference>
<name>A0A0C3NHF7_9PORP</name>
<dbReference type="OrthoDB" id="9803735at2"/>
<dbReference type="PANTHER" id="PTHR30419:SF29">
    <property type="entry name" value="LYSR-FAMILY TRANSCRIPTIONAL REGULATOR"/>
    <property type="match status" value="1"/>
</dbReference>
<dbReference type="InterPro" id="IPR036388">
    <property type="entry name" value="WH-like_DNA-bd_sf"/>
</dbReference>
<sequence>MTIQQMEYIVAVNKYRHFVTASEKCGVTQPTLSMMIQKLEEELEIKIFDRTKHPIEPTNMGLRIIRQAEASLFEIRKIKEMVIAETESLSGNLQIGIIPTVAPYLVPEFITFFKLEYPTVDLSISEMRTDNLVHHLHDGLIDIVIASTPLNRPDFYEIPLYYEQFVAYFAPENQQKDQVLTAENLPGENLWVLQEGHCIRNQIFNLCSQTASYNHIYEAGSIDTLIRIVDKNGGYTLIPELHLPFLTEEQKKNIRSIASPPAVREISIIIRKDYVKERMINAVADTVKKIIPSSMLDDRLKKFSIKL</sequence>
<organism evidence="7 9">
    <name type="scientific">Sanguibacteroides justesenii</name>
    <dbReference type="NCBI Taxonomy" id="1547597"/>
    <lineage>
        <taxon>Bacteria</taxon>
        <taxon>Pseudomonadati</taxon>
        <taxon>Bacteroidota</taxon>
        <taxon>Bacteroidia</taxon>
        <taxon>Bacteroidales</taxon>
        <taxon>Porphyromonadaceae</taxon>
        <taxon>Sanguibacteroides</taxon>
    </lineage>
</organism>
<evidence type="ECO:0000313" key="7">
    <source>
        <dbReference type="EMBL" id="KIO45572.1"/>
    </source>
</evidence>
<dbReference type="Gene3D" id="3.40.190.10">
    <property type="entry name" value="Periplasmic binding protein-like II"/>
    <property type="match status" value="2"/>
</dbReference>